<name>A0ABV5CBW3_9SPHI</name>
<dbReference type="EMBL" id="JBBVGT010000002">
    <property type="protein sequence ID" value="MFB5945046.1"/>
    <property type="molecule type" value="Genomic_DNA"/>
</dbReference>
<dbReference type="RefSeq" id="WP_375556599.1">
    <property type="nucleotide sequence ID" value="NZ_JBBVGT010000002.1"/>
</dbReference>
<organism evidence="1 2">
    <name type="scientific">Albibacterium profundi</name>
    <dbReference type="NCBI Taxonomy" id="3134906"/>
    <lineage>
        <taxon>Bacteria</taxon>
        <taxon>Pseudomonadati</taxon>
        <taxon>Bacteroidota</taxon>
        <taxon>Sphingobacteriia</taxon>
        <taxon>Sphingobacteriales</taxon>
        <taxon>Sphingobacteriaceae</taxon>
        <taxon>Albibacterium</taxon>
    </lineage>
</organism>
<accession>A0ABV5CBW3</accession>
<protein>
    <submittedName>
        <fullName evidence="1">Uncharacterized protein</fullName>
    </submittedName>
</protein>
<comment type="caution">
    <text evidence="1">The sequence shown here is derived from an EMBL/GenBank/DDBJ whole genome shotgun (WGS) entry which is preliminary data.</text>
</comment>
<gene>
    <name evidence="1" type="ORF">WKR92_04295</name>
</gene>
<sequence>MTMLSDPYLSSDVTNQNITTIDFTQSNNTHTPSFKIAKREDEEGDACVGQEPYYGYTLGWGYTKTGSEDHEKNVRSDSDNIKKYGCRLIGTDTSCLFDNHYCVTTSTFACCTKQ</sequence>
<evidence type="ECO:0000313" key="2">
    <source>
        <dbReference type="Proteomes" id="UP001580928"/>
    </source>
</evidence>
<keyword evidence="2" id="KW-1185">Reference proteome</keyword>
<proteinExistence type="predicted"/>
<reference evidence="1 2" key="1">
    <citation type="submission" date="2024-04" db="EMBL/GenBank/DDBJ databases">
        <title>Albibacterium profundi sp. nov., isolated from sediment of the Challenger Deep of Mariana Trench.</title>
        <authorList>
            <person name="Wang Y."/>
        </authorList>
    </citation>
    <scope>NUCLEOTIDE SEQUENCE [LARGE SCALE GENOMIC DNA]</scope>
    <source>
        <strain evidence="1 2">RHL897</strain>
    </source>
</reference>
<evidence type="ECO:0000313" key="1">
    <source>
        <dbReference type="EMBL" id="MFB5945046.1"/>
    </source>
</evidence>
<dbReference type="Proteomes" id="UP001580928">
    <property type="component" value="Unassembled WGS sequence"/>
</dbReference>